<dbReference type="EMBL" id="JAPDDR010000025">
    <property type="protein sequence ID" value="MCW1917046.1"/>
    <property type="molecule type" value="Genomic_DNA"/>
</dbReference>
<evidence type="ECO:0000313" key="1">
    <source>
        <dbReference type="EMBL" id="MCW1917046.1"/>
    </source>
</evidence>
<protein>
    <recommendedName>
        <fullName evidence="3">XRE family transcriptional regulator</fullName>
    </recommendedName>
</protein>
<organism evidence="1 2">
    <name type="scientific">Luteolibacter rhizosphaerae</name>
    <dbReference type="NCBI Taxonomy" id="2989719"/>
    <lineage>
        <taxon>Bacteria</taxon>
        <taxon>Pseudomonadati</taxon>
        <taxon>Verrucomicrobiota</taxon>
        <taxon>Verrucomicrobiia</taxon>
        <taxon>Verrucomicrobiales</taxon>
        <taxon>Verrucomicrobiaceae</taxon>
        <taxon>Luteolibacter</taxon>
    </lineage>
</organism>
<dbReference type="InterPro" id="IPR010982">
    <property type="entry name" value="Lambda_DNA-bd_dom_sf"/>
</dbReference>
<keyword evidence="2" id="KW-1185">Reference proteome</keyword>
<sequence length="110" mass="12452">MTPDENITVPEILDWLKQSERTREWLAEQTGAHPTTVSGWLASGKPRPIPPPTLKLIERLMCDDLLGAPQYSYEDAKVIRRAMVQEGYSSLQDFVRDAVVANAKRIMDAR</sequence>
<accession>A0ABT3GB21</accession>
<proteinExistence type="predicted"/>
<evidence type="ECO:0000313" key="2">
    <source>
        <dbReference type="Proteomes" id="UP001165653"/>
    </source>
</evidence>
<name>A0ABT3GB21_9BACT</name>
<evidence type="ECO:0008006" key="3">
    <source>
        <dbReference type="Google" id="ProtNLM"/>
    </source>
</evidence>
<comment type="caution">
    <text evidence="1">The sequence shown here is derived from an EMBL/GenBank/DDBJ whole genome shotgun (WGS) entry which is preliminary data.</text>
</comment>
<dbReference type="RefSeq" id="WP_264516666.1">
    <property type="nucleotide sequence ID" value="NZ_JAPDDR010000025.1"/>
</dbReference>
<dbReference type="Proteomes" id="UP001165653">
    <property type="component" value="Unassembled WGS sequence"/>
</dbReference>
<gene>
    <name evidence="1" type="ORF">OJ996_25880</name>
</gene>
<reference evidence="1" key="1">
    <citation type="submission" date="2022-10" db="EMBL/GenBank/DDBJ databases">
        <title>Luteolibacter sp. GHJ8, whole genome shotgun sequencing project.</title>
        <authorList>
            <person name="Zhao G."/>
            <person name="Shen L."/>
        </authorList>
    </citation>
    <scope>NUCLEOTIDE SEQUENCE</scope>
    <source>
        <strain evidence="1">GHJ8</strain>
    </source>
</reference>
<dbReference type="Gene3D" id="1.10.260.40">
    <property type="entry name" value="lambda repressor-like DNA-binding domains"/>
    <property type="match status" value="1"/>
</dbReference>